<feature type="region of interest" description="Disordered" evidence="1">
    <location>
        <begin position="33"/>
        <end position="69"/>
    </location>
</feature>
<keyword evidence="4" id="KW-1185">Reference proteome</keyword>
<evidence type="ECO:0000256" key="1">
    <source>
        <dbReference type="SAM" id="MobiDB-lite"/>
    </source>
</evidence>
<sequence>MGMVSPMQIATPPLGIVILTVAGWMFKRYFYDEDDDRAPPNQNPGADDNKAPPNQSTGADDKIVSPAPPNPFVVVVINNVPSCGGGD</sequence>
<name>A0A5J5BN77_9ASTE</name>
<evidence type="ECO:0000313" key="3">
    <source>
        <dbReference type="EMBL" id="KAA8544309.1"/>
    </source>
</evidence>
<evidence type="ECO:0000313" key="4">
    <source>
        <dbReference type="Proteomes" id="UP000325577"/>
    </source>
</evidence>
<dbReference type="EMBL" id="CM018034">
    <property type="protein sequence ID" value="KAA8544309.1"/>
    <property type="molecule type" value="Genomic_DNA"/>
</dbReference>
<dbReference type="Proteomes" id="UP000325577">
    <property type="component" value="Linkage Group LG11"/>
</dbReference>
<accession>A0A5J5BN77</accession>
<proteinExistence type="predicted"/>
<keyword evidence="2" id="KW-1133">Transmembrane helix</keyword>
<feature type="transmembrane region" description="Helical" evidence="2">
    <location>
        <begin position="6"/>
        <end position="26"/>
    </location>
</feature>
<organism evidence="3 4">
    <name type="scientific">Nyssa sinensis</name>
    <dbReference type="NCBI Taxonomy" id="561372"/>
    <lineage>
        <taxon>Eukaryota</taxon>
        <taxon>Viridiplantae</taxon>
        <taxon>Streptophyta</taxon>
        <taxon>Embryophyta</taxon>
        <taxon>Tracheophyta</taxon>
        <taxon>Spermatophyta</taxon>
        <taxon>Magnoliopsida</taxon>
        <taxon>eudicotyledons</taxon>
        <taxon>Gunneridae</taxon>
        <taxon>Pentapetalae</taxon>
        <taxon>asterids</taxon>
        <taxon>Cornales</taxon>
        <taxon>Nyssaceae</taxon>
        <taxon>Nyssa</taxon>
    </lineage>
</organism>
<protein>
    <submittedName>
        <fullName evidence="3">Uncharacterized protein</fullName>
    </submittedName>
</protein>
<reference evidence="3 4" key="1">
    <citation type="submission" date="2019-09" db="EMBL/GenBank/DDBJ databases">
        <title>A chromosome-level genome assembly of the Chinese tupelo Nyssa sinensis.</title>
        <authorList>
            <person name="Yang X."/>
            <person name="Kang M."/>
            <person name="Yang Y."/>
            <person name="Xiong H."/>
            <person name="Wang M."/>
            <person name="Zhang Z."/>
            <person name="Wang Z."/>
            <person name="Wu H."/>
            <person name="Ma T."/>
            <person name="Liu J."/>
            <person name="Xi Z."/>
        </authorList>
    </citation>
    <scope>NUCLEOTIDE SEQUENCE [LARGE SCALE GENOMIC DNA]</scope>
    <source>
        <strain evidence="3">J267</strain>
        <tissue evidence="3">Leaf</tissue>
    </source>
</reference>
<gene>
    <name evidence="3" type="ORF">F0562_022321</name>
</gene>
<evidence type="ECO:0000256" key="2">
    <source>
        <dbReference type="SAM" id="Phobius"/>
    </source>
</evidence>
<dbReference type="AlphaFoldDB" id="A0A5J5BN77"/>
<keyword evidence="2" id="KW-0472">Membrane</keyword>
<keyword evidence="2" id="KW-0812">Transmembrane</keyword>